<sequence length="58" mass="6655">MTTELNGLPEQACEEVLDFIRFLKTRHRRDTRKAAIASESALGKDWLTPEEDAAWSHL</sequence>
<name>A0ABT8M6J9_9EURY</name>
<evidence type="ECO:0000313" key="2">
    <source>
        <dbReference type="Proteomes" id="UP001168338"/>
    </source>
</evidence>
<dbReference type="Proteomes" id="UP001168338">
    <property type="component" value="Unassembled WGS sequence"/>
</dbReference>
<proteinExistence type="predicted"/>
<gene>
    <name evidence="1" type="ORF">FGU65_01320</name>
</gene>
<keyword evidence="2" id="KW-1185">Reference proteome</keyword>
<evidence type="ECO:0000313" key="1">
    <source>
        <dbReference type="EMBL" id="MDN7023552.1"/>
    </source>
</evidence>
<dbReference type="EMBL" id="VCYH01000001">
    <property type="protein sequence ID" value="MDN7023552.1"/>
    <property type="molecule type" value="Genomic_DNA"/>
</dbReference>
<protein>
    <submittedName>
        <fullName evidence="1">DUF2281 domain-containing protein</fullName>
    </submittedName>
</protein>
<reference evidence="1" key="1">
    <citation type="submission" date="2019-05" db="EMBL/GenBank/DDBJ databases">
        <title>Methanoculleus sp. FWC-SCC1, a methanogenic archaeon isolated from deep marine cold seep.</title>
        <authorList>
            <person name="Chen Y.-W."/>
            <person name="Chen S.-C."/>
            <person name="Teng N.-H."/>
            <person name="Lai M.-C."/>
        </authorList>
    </citation>
    <scope>NUCLEOTIDE SEQUENCE</scope>
    <source>
        <strain evidence="1">FWC-SCC1</strain>
    </source>
</reference>
<organism evidence="1 2">
    <name type="scientific">Methanoculleus frigidifontis</name>
    <dbReference type="NCBI Taxonomy" id="2584085"/>
    <lineage>
        <taxon>Archaea</taxon>
        <taxon>Methanobacteriati</taxon>
        <taxon>Methanobacteriota</taxon>
        <taxon>Stenosarchaea group</taxon>
        <taxon>Methanomicrobia</taxon>
        <taxon>Methanomicrobiales</taxon>
        <taxon>Methanomicrobiaceae</taxon>
        <taxon>Methanoculleus</taxon>
    </lineage>
</organism>
<comment type="caution">
    <text evidence="1">The sequence shown here is derived from an EMBL/GenBank/DDBJ whole genome shotgun (WGS) entry which is preliminary data.</text>
</comment>
<accession>A0ABT8M6J9</accession>